<dbReference type="EMBL" id="CP042197">
    <property type="protein sequence ID" value="QDS75433.1"/>
    <property type="molecule type" value="Genomic_DNA"/>
</dbReference>
<dbReference type="AlphaFoldDB" id="A0A517LIG4"/>
<sequence length="111" mass="12548">MYYLSAIAVAALIGASSVNGSKCYPREDRDLPWIACERISADVAKVPVFIWSPETKSCCKNGCFDTDNRCWLDQSIPNYKPDFIACMYNSPKRAKLALFEKFDAWGFCTNQ</sequence>
<evidence type="ECO:0008006" key="4">
    <source>
        <dbReference type="Google" id="ProtNLM"/>
    </source>
</evidence>
<accession>A0A517LIG4</accession>
<dbReference type="Proteomes" id="UP000316270">
    <property type="component" value="Chromosome 13"/>
</dbReference>
<organism evidence="2 3">
    <name type="scientific">Venturia effusa</name>
    <dbReference type="NCBI Taxonomy" id="50376"/>
    <lineage>
        <taxon>Eukaryota</taxon>
        <taxon>Fungi</taxon>
        <taxon>Dikarya</taxon>
        <taxon>Ascomycota</taxon>
        <taxon>Pezizomycotina</taxon>
        <taxon>Dothideomycetes</taxon>
        <taxon>Pleosporomycetidae</taxon>
        <taxon>Venturiales</taxon>
        <taxon>Venturiaceae</taxon>
        <taxon>Venturia</taxon>
    </lineage>
</organism>
<evidence type="ECO:0000256" key="1">
    <source>
        <dbReference type="SAM" id="SignalP"/>
    </source>
</evidence>
<proteinExistence type="predicted"/>
<keyword evidence="3" id="KW-1185">Reference proteome</keyword>
<evidence type="ECO:0000313" key="3">
    <source>
        <dbReference type="Proteomes" id="UP000316270"/>
    </source>
</evidence>
<protein>
    <recommendedName>
        <fullName evidence="4">Extracellular membrane protein CFEM domain-containing protein</fullName>
    </recommendedName>
</protein>
<evidence type="ECO:0000313" key="2">
    <source>
        <dbReference type="EMBL" id="QDS75433.1"/>
    </source>
</evidence>
<feature type="signal peptide" evidence="1">
    <location>
        <begin position="1"/>
        <end position="20"/>
    </location>
</feature>
<keyword evidence="1" id="KW-0732">Signal</keyword>
<reference evidence="2 3" key="1">
    <citation type="submission" date="2019-07" db="EMBL/GenBank/DDBJ databases">
        <title>Finished genome of Venturia effusa.</title>
        <authorList>
            <person name="Young C.A."/>
            <person name="Cox M.P."/>
            <person name="Ganley A.R.D."/>
            <person name="David W.J."/>
        </authorList>
    </citation>
    <scope>NUCLEOTIDE SEQUENCE [LARGE SCALE GENOMIC DNA]</scope>
    <source>
        <strain evidence="3">albino</strain>
    </source>
</reference>
<name>A0A517LIG4_9PEZI</name>
<gene>
    <name evidence="2" type="ORF">FKW77_003783</name>
</gene>
<feature type="chain" id="PRO_5021900940" description="Extracellular membrane protein CFEM domain-containing protein" evidence="1">
    <location>
        <begin position="21"/>
        <end position="111"/>
    </location>
</feature>